<evidence type="ECO:0000256" key="1">
    <source>
        <dbReference type="ARBA" id="ARBA00001946"/>
    </source>
</evidence>
<comment type="similarity">
    <text evidence="2">Belongs to the KdsC family.</text>
</comment>
<evidence type="ECO:0000256" key="3">
    <source>
        <dbReference type="ARBA" id="ARBA00011881"/>
    </source>
</evidence>
<proteinExistence type="inferred from homology"/>
<dbReference type="InterPro" id="IPR036412">
    <property type="entry name" value="HAD-like_sf"/>
</dbReference>
<dbReference type="RefSeq" id="WP_345276065.1">
    <property type="nucleotide sequence ID" value="NZ_BAABJW010000002.1"/>
</dbReference>
<keyword evidence="6" id="KW-0460">Magnesium</keyword>
<sequence length="177" mass="19846">MEEKSYKEYLRHITTFIFDIDGVFTDGSVVVTADGDMLRSMNMKDGYALKTAISKGFNVCIISGGTNQGVKLRLEGLGVTHVYLGSHNKIEQLHDYLNKINIKPENVLYMGDDIPDYPVMKVIGLPCCPQDAVPEIKSVSKYISHKKGGKGAVRDVIEQVLKVQDKWYDNVHTKYDS</sequence>
<keyword evidence="4" id="KW-0479">Metal-binding</keyword>
<dbReference type="InterPro" id="IPR050793">
    <property type="entry name" value="CMP-NeuNAc_synthase"/>
</dbReference>
<dbReference type="Pfam" id="PF08282">
    <property type="entry name" value="Hydrolase_3"/>
    <property type="match status" value="1"/>
</dbReference>
<evidence type="ECO:0000313" key="7">
    <source>
        <dbReference type="EMBL" id="GAA4807190.1"/>
    </source>
</evidence>
<dbReference type="PANTHER" id="PTHR21485">
    <property type="entry name" value="HAD SUPERFAMILY MEMBERS CMAS AND KDSC"/>
    <property type="match status" value="1"/>
</dbReference>
<dbReference type="NCBIfam" id="TIGR01670">
    <property type="entry name" value="KdsC-phosphatas"/>
    <property type="match status" value="1"/>
</dbReference>
<reference evidence="8" key="1">
    <citation type="journal article" date="2019" name="Int. J. Syst. Evol. Microbiol.">
        <title>The Global Catalogue of Microorganisms (GCM) 10K type strain sequencing project: providing services to taxonomists for standard genome sequencing and annotation.</title>
        <authorList>
            <consortium name="The Broad Institute Genomics Platform"/>
            <consortium name="The Broad Institute Genome Sequencing Center for Infectious Disease"/>
            <person name="Wu L."/>
            <person name="Ma J."/>
        </authorList>
    </citation>
    <scope>NUCLEOTIDE SEQUENCE [LARGE SCALE GENOMIC DNA]</scope>
    <source>
        <strain evidence="8">JCM 18325</strain>
    </source>
</reference>
<comment type="caution">
    <text evidence="7">The sequence shown here is derived from an EMBL/GenBank/DDBJ whole genome shotgun (WGS) entry which is preliminary data.</text>
</comment>
<keyword evidence="8" id="KW-1185">Reference proteome</keyword>
<dbReference type="SFLD" id="SFLDG01136">
    <property type="entry name" value="C1.6:_Phosphoserine_Phosphatas"/>
    <property type="match status" value="1"/>
</dbReference>
<gene>
    <name evidence="7" type="ORF">GCM10023330_12140</name>
</gene>
<dbReference type="SFLD" id="SFLDS00003">
    <property type="entry name" value="Haloacid_Dehalogenase"/>
    <property type="match status" value="1"/>
</dbReference>
<organism evidence="7 8">
    <name type="scientific">Litoribaculum gwangyangense</name>
    <dbReference type="NCBI Taxonomy" id="1130722"/>
    <lineage>
        <taxon>Bacteria</taxon>
        <taxon>Pseudomonadati</taxon>
        <taxon>Bacteroidota</taxon>
        <taxon>Flavobacteriia</taxon>
        <taxon>Flavobacteriales</taxon>
        <taxon>Flavobacteriaceae</taxon>
        <taxon>Litoribaculum</taxon>
    </lineage>
</organism>
<dbReference type="Gene3D" id="3.40.50.1000">
    <property type="entry name" value="HAD superfamily/HAD-like"/>
    <property type="match status" value="1"/>
</dbReference>
<dbReference type="InterPro" id="IPR023214">
    <property type="entry name" value="HAD_sf"/>
</dbReference>
<dbReference type="EMBL" id="BAABJW010000002">
    <property type="protein sequence ID" value="GAA4807190.1"/>
    <property type="molecule type" value="Genomic_DNA"/>
</dbReference>
<evidence type="ECO:0000256" key="5">
    <source>
        <dbReference type="ARBA" id="ARBA00022801"/>
    </source>
</evidence>
<evidence type="ECO:0000313" key="8">
    <source>
        <dbReference type="Proteomes" id="UP001501433"/>
    </source>
</evidence>
<keyword evidence="5 7" id="KW-0378">Hydrolase</keyword>
<dbReference type="GO" id="GO:0016787">
    <property type="term" value="F:hydrolase activity"/>
    <property type="evidence" value="ECO:0007669"/>
    <property type="project" value="UniProtKB-KW"/>
</dbReference>
<evidence type="ECO:0000256" key="6">
    <source>
        <dbReference type="ARBA" id="ARBA00022842"/>
    </source>
</evidence>
<comment type="cofactor">
    <cofactor evidence="1">
        <name>Mg(2+)</name>
        <dbReference type="ChEBI" id="CHEBI:18420"/>
    </cofactor>
</comment>
<dbReference type="PIRSF" id="PIRSF006118">
    <property type="entry name" value="KDO8-P_Ptase"/>
    <property type="match status" value="1"/>
</dbReference>
<dbReference type="CDD" id="cd01630">
    <property type="entry name" value="HAD_KDO-like"/>
    <property type="match status" value="1"/>
</dbReference>
<accession>A0ABP9CDF0</accession>
<dbReference type="SFLD" id="SFLDG01138">
    <property type="entry name" value="C1.6.2:_Deoxy-d-mannose-octulo"/>
    <property type="match status" value="1"/>
</dbReference>
<comment type="subunit">
    <text evidence="3">Homotetramer.</text>
</comment>
<evidence type="ECO:0000256" key="4">
    <source>
        <dbReference type="ARBA" id="ARBA00022723"/>
    </source>
</evidence>
<dbReference type="InterPro" id="IPR010023">
    <property type="entry name" value="KdsC_fam"/>
</dbReference>
<dbReference type="SUPFAM" id="SSF56784">
    <property type="entry name" value="HAD-like"/>
    <property type="match status" value="1"/>
</dbReference>
<dbReference type="PANTHER" id="PTHR21485:SF3">
    <property type="entry name" value="N-ACYLNEURAMINATE CYTIDYLYLTRANSFERASE"/>
    <property type="match status" value="1"/>
</dbReference>
<protein>
    <submittedName>
        <fullName evidence="7">HAD-IIIA family hydrolase</fullName>
    </submittedName>
</protein>
<evidence type="ECO:0000256" key="2">
    <source>
        <dbReference type="ARBA" id="ARBA00005893"/>
    </source>
</evidence>
<dbReference type="Proteomes" id="UP001501433">
    <property type="component" value="Unassembled WGS sequence"/>
</dbReference>
<name>A0ABP9CDF0_9FLAO</name>